<feature type="compositionally biased region" description="Low complexity" evidence="2">
    <location>
        <begin position="1215"/>
        <end position="1230"/>
    </location>
</feature>
<feature type="chain" id="PRO_5045788490" evidence="3">
    <location>
        <begin position="20"/>
        <end position="1230"/>
    </location>
</feature>
<protein>
    <submittedName>
        <fullName evidence="4">Uncharacterized protein</fullName>
    </submittedName>
</protein>
<organism evidence="4 5">
    <name type="scientific">Diabrotica virgifera virgifera</name>
    <name type="common">western corn rootworm</name>
    <dbReference type="NCBI Taxonomy" id="50390"/>
    <lineage>
        <taxon>Eukaryota</taxon>
        <taxon>Metazoa</taxon>
        <taxon>Ecdysozoa</taxon>
        <taxon>Arthropoda</taxon>
        <taxon>Hexapoda</taxon>
        <taxon>Insecta</taxon>
        <taxon>Pterygota</taxon>
        <taxon>Neoptera</taxon>
        <taxon>Endopterygota</taxon>
        <taxon>Coleoptera</taxon>
        <taxon>Polyphaga</taxon>
        <taxon>Cucujiformia</taxon>
        <taxon>Chrysomeloidea</taxon>
        <taxon>Chrysomelidae</taxon>
        <taxon>Galerucinae</taxon>
        <taxon>Diabroticina</taxon>
        <taxon>Diabroticites</taxon>
        <taxon>Diabrotica</taxon>
    </lineage>
</organism>
<accession>A0ABM5JKC8</accession>
<feature type="compositionally biased region" description="Basic and acidic residues" evidence="2">
    <location>
        <begin position="656"/>
        <end position="665"/>
    </location>
</feature>
<feature type="compositionally biased region" description="Polar residues" evidence="2">
    <location>
        <begin position="740"/>
        <end position="757"/>
    </location>
</feature>
<keyword evidence="3" id="KW-0732">Signal</keyword>
<feature type="compositionally biased region" description="Polar residues" evidence="2">
    <location>
        <begin position="412"/>
        <end position="445"/>
    </location>
</feature>
<sequence length="1230" mass="139252">MRTLIVNGILCCLAVATLAIDEHRPKKKVEERGKRNLEYQVSHHYSALPSYRLERRIASLGGQYQNPQYYPRYHKDPQSEDLLTENNQIQDNIDRYGYQKPHIIERPVYIKEPEPIIEIIIKESNVSLPAPPPPPPPPKKKKEQVQVFYVKYKKNPHSSGKDSIIYDKPIPAISPHIPDDEPIEEPAPYYPEHVTAPPPPSTTLRTIIKPDSEYYHSPSGVKVTFGKEGFDYDKRSSKIEDYAPTPIKSPAPQGRQLTSFSNTYFKSPSPTNFQSLPPGFSSNVRQPQTYRTIPPTSSNYKPFGRQTAPSSITPPQNYPFQSSPSAPFSSFSQPSPPQFGHSVSHPPPPRFQSASKPSLPQIRQPVPYKPFDNLRPQQSFAQTPAQRPPIQFRPETHFPIQQQLPLQDDIRNFNSPRYQLNSGEVQTRQPIPQQYQKLPNQAQPSFRPPQTQPQFSPKFQQPDFQHNFNRPQITIQQPQQQPFQQQSIAPAPPSSHFQQPQLNIAQQFRQTPQQINPQQHQQQINPQQHQQQINQQHQQHTNPPQHQQHSNPQQQNFQSQLLSQQHQQQGFLSQQPLSQNDHLKNLQSAQNILPPGGQLIPSVSKYESHITSVEPTVSVQGLSPQQYQQKIIQQFNQNSLSQEQTSQELLNRQQTRSHEASKEILTRQQTSSQYTNQFAHHQQNSLPQYNTQDSLARQQSLLRQQNEDLLKRQQSNVEQQKKLLQDIQIERERQNSIQHYFSKPNSGDVGPQQNAGDSQKKLYEEIERQRYQQEQLRQFYQQNPDIKHSAVDDARNSQQPTFNQEYQKPTITNSVSKEIYVTTTSTTTTPAPSTPPTTTKDPKILEAQLPDEVPEDLRQQLLSSGILNHADISVLDYDKVGDIPISALPPDQLANFYGAGGAAQLESGSDPVPSVVRKDGTAIEKRAEFDAQEPEPAASELVQKVVASPLVAEPSGVEMKVVRYDPDTDKGQQVQEKYVEDEAYHVDPVVLNDNSYNRYLPLKINGTQFPIPDVPELKGKRISSVVVLAPVNFDFSAERKTREATGDSVPSDMDLIEGTALKELLLNPSMDNFRRFLENENKTTSAKQSVILLIADSPSKDKQQEIFMYDVATQTVSKLSGELSSAFVEAAEANSNESGETAEASNAVEKRVPYSGNADRRKSIDDRDSEDGASEVSRSKVPIIDPLQEEDMETQASQNIETFVDISGRPIKDLSFSSSNSHQSNFISQS</sequence>
<feature type="region of interest" description="Disordered" evidence="2">
    <location>
        <begin position="643"/>
        <end position="680"/>
    </location>
</feature>
<evidence type="ECO:0000313" key="5">
    <source>
        <dbReference type="Proteomes" id="UP001652700"/>
    </source>
</evidence>
<keyword evidence="5" id="KW-1185">Reference proteome</keyword>
<dbReference type="EnsemblMetazoa" id="XM_050642433.1">
    <property type="protein sequence ID" value="XP_050498390.1"/>
    <property type="gene ID" value="LOC126879423"/>
</dbReference>
<evidence type="ECO:0000313" key="4">
    <source>
        <dbReference type="EnsemblMetazoa" id="XP_050498390.1"/>
    </source>
</evidence>
<feature type="coiled-coil region" evidence="1">
    <location>
        <begin position="703"/>
        <end position="730"/>
    </location>
</feature>
<feature type="compositionally biased region" description="Polar residues" evidence="2">
    <location>
        <begin position="666"/>
        <end position="680"/>
    </location>
</feature>
<feature type="compositionally biased region" description="Polar residues" evidence="2">
    <location>
        <begin position="255"/>
        <end position="300"/>
    </location>
</feature>
<feature type="compositionally biased region" description="Polar residues" evidence="2">
    <location>
        <begin position="643"/>
        <end position="654"/>
    </location>
</feature>
<feature type="region of interest" description="Disordered" evidence="2">
    <location>
        <begin position="740"/>
        <end position="759"/>
    </location>
</feature>
<feature type="compositionally biased region" description="Low complexity" evidence="2">
    <location>
        <begin position="1134"/>
        <end position="1147"/>
    </location>
</feature>
<feature type="region of interest" description="Disordered" evidence="2">
    <location>
        <begin position="237"/>
        <end position="498"/>
    </location>
</feature>
<dbReference type="Proteomes" id="UP001652700">
    <property type="component" value="Unplaced"/>
</dbReference>
<feature type="compositionally biased region" description="Low complexity" evidence="2">
    <location>
        <begin position="471"/>
        <end position="489"/>
    </location>
</feature>
<feature type="compositionally biased region" description="Polar residues" evidence="2">
    <location>
        <begin position="452"/>
        <end position="470"/>
    </location>
</feature>
<feature type="region of interest" description="Disordered" evidence="2">
    <location>
        <begin position="1211"/>
        <end position="1230"/>
    </location>
</feature>
<keyword evidence="1" id="KW-0175">Coiled coil</keyword>
<feature type="compositionally biased region" description="Polar residues" evidence="2">
    <location>
        <begin position="375"/>
        <end position="385"/>
    </location>
</feature>
<feature type="region of interest" description="Disordered" evidence="2">
    <location>
        <begin position="1134"/>
        <end position="1199"/>
    </location>
</feature>
<evidence type="ECO:0000256" key="1">
    <source>
        <dbReference type="SAM" id="Coils"/>
    </source>
</evidence>
<dbReference type="GeneID" id="126879423"/>
<feature type="compositionally biased region" description="Basic and acidic residues" evidence="2">
    <location>
        <begin position="1148"/>
        <end position="1166"/>
    </location>
</feature>
<evidence type="ECO:0000256" key="2">
    <source>
        <dbReference type="SAM" id="MobiDB-lite"/>
    </source>
</evidence>
<proteinExistence type="predicted"/>
<name>A0ABM5JKC8_DIAVI</name>
<dbReference type="RefSeq" id="XP_050498390.1">
    <property type="nucleotide sequence ID" value="XM_050642433.1"/>
</dbReference>
<evidence type="ECO:0000256" key="3">
    <source>
        <dbReference type="SAM" id="SignalP"/>
    </source>
</evidence>
<reference evidence="4" key="1">
    <citation type="submission" date="2025-05" db="UniProtKB">
        <authorList>
            <consortium name="EnsemblMetazoa"/>
        </authorList>
    </citation>
    <scope>IDENTIFICATION</scope>
</reference>
<feature type="region of interest" description="Disordered" evidence="2">
    <location>
        <begin position="511"/>
        <end position="574"/>
    </location>
</feature>
<feature type="compositionally biased region" description="Low complexity" evidence="2">
    <location>
        <begin position="319"/>
        <end position="333"/>
    </location>
</feature>
<feature type="signal peptide" evidence="3">
    <location>
        <begin position="1"/>
        <end position="19"/>
    </location>
</feature>